<dbReference type="NCBIfam" id="NF004837">
    <property type="entry name" value="PRK06187.1"/>
    <property type="match status" value="1"/>
</dbReference>
<evidence type="ECO:0000256" key="1">
    <source>
        <dbReference type="ARBA" id="ARBA00006432"/>
    </source>
</evidence>
<dbReference type="AlphaFoldDB" id="A0A368VWK1"/>
<dbReference type="PROSITE" id="PS00455">
    <property type="entry name" value="AMP_BINDING"/>
    <property type="match status" value="1"/>
</dbReference>
<organism evidence="5 6">
    <name type="scientific">Halopolyspora algeriensis</name>
    <dbReference type="NCBI Taxonomy" id="1500506"/>
    <lineage>
        <taxon>Bacteria</taxon>
        <taxon>Bacillati</taxon>
        <taxon>Actinomycetota</taxon>
        <taxon>Actinomycetes</taxon>
        <taxon>Actinomycetes incertae sedis</taxon>
        <taxon>Halopolyspora</taxon>
    </lineage>
</organism>
<dbReference type="InterPro" id="IPR020845">
    <property type="entry name" value="AMP-binding_CS"/>
</dbReference>
<proteinExistence type="inferred from homology"/>
<dbReference type="RefSeq" id="WP_114452016.1">
    <property type="nucleotide sequence ID" value="NZ_VFPI01000001.1"/>
</dbReference>
<dbReference type="InterPro" id="IPR025110">
    <property type="entry name" value="AMP-bd_C"/>
</dbReference>
<dbReference type="PANTHER" id="PTHR43767">
    <property type="entry name" value="LONG-CHAIN-FATTY-ACID--COA LIGASE"/>
    <property type="match status" value="1"/>
</dbReference>
<name>A0A368VWK1_9ACTN</name>
<dbReference type="GO" id="GO:0016878">
    <property type="term" value="F:acid-thiol ligase activity"/>
    <property type="evidence" value="ECO:0007669"/>
    <property type="project" value="UniProtKB-ARBA"/>
</dbReference>
<dbReference type="OrthoDB" id="9803968at2"/>
<dbReference type="Pfam" id="PF13193">
    <property type="entry name" value="AMP-binding_C"/>
    <property type="match status" value="1"/>
</dbReference>
<dbReference type="Proteomes" id="UP000253495">
    <property type="component" value="Unassembled WGS sequence"/>
</dbReference>
<dbReference type="InterPro" id="IPR050237">
    <property type="entry name" value="ATP-dep_AMP-bd_enzyme"/>
</dbReference>
<dbReference type="Gene3D" id="3.40.50.12780">
    <property type="entry name" value="N-terminal domain of ligase-like"/>
    <property type="match status" value="1"/>
</dbReference>
<dbReference type="InterPro" id="IPR042099">
    <property type="entry name" value="ANL_N_sf"/>
</dbReference>
<dbReference type="CDD" id="cd17631">
    <property type="entry name" value="FACL_FadD13-like"/>
    <property type="match status" value="1"/>
</dbReference>
<evidence type="ECO:0000259" key="3">
    <source>
        <dbReference type="Pfam" id="PF00501"/>
    </source>
</evidence>
<dbReference type="InterPro" id="IPR045851">
    <property type="entry name" value="AMP-bd_C_sf"/>
</dbReference>
<keyword evidence="2" id="KW-0436">Ligase</keyword>
<dbReference type="InterPro" id="IPR000873">
    <property type="entry name" value="AMP-dep_synth/lig_dom"/>
</dbReference>
<evidence type="ECO:0000259" key="4">
    <source>
        <dbReference type="Pfam" id="PF13193"/>
    </source>
</evidence>
<comment type="caution">
    <text evidence="5">The sequence shown here is derived from an EMBL/GenBank/DDBJ whole genome shotgun (WGS) entry which is preliminary data.</text>
</comment>
<protein>
    <submittedName>
        <fullName evidence="5">Fatty-acyl-CoA synthase/long-chain acyl-CoA synthetase</fullName>
    </submittedName>
</protein>
<comment type="similarity">
    <text evidence="1">Belongs to the ATP-dependent AMP-binding enzyme family.</text>
</comment>
<dbReference type="Gene3D" id="3.30.300.30">
    <property type="match status" value="1"/>
</dbReference>
<dbReference type="PANTHER" id="PTHR43767:SF1">
    <property type="entry name" value="NONRIBOSOMAL PEPTIDE SYNTHASE PES1 (EUROFUNG)-RELATED"/>
    <property type="match status" value="1"/>
</dbReference>
<gene>
    <name evidence="5" type="ORF">DFQ14_102532</name>
</gene>
<feature type="domain" description="AMP-binding enzyme C-terminal" evidence="4">
    <location>
        <begin position="436"/>
        <end position="512"/>
    </location>
</feature>
<evidence type="ECO:0000313" key="6">
    <source>
        <dbReference type="Proteomes" id="UP000253495"/>
    </source>
</evidence>
<feature type="domain" description="AMP-dependent synthetase/ligase" evidence="3">
    <location>
        <begin position="20"/>
        <end position="386"/>
    </location>
</feature>
<sequence>MHATEHAMSGCGMTISDQLARHARTIPDEVALRFQHISRTYRDLDERVTRLANALRLRGVEPGQRIAVMGFNGLEVVESYLASARLGAICVPVNFRFVADEVAYALDDSGAVAAVVDSAMAETMAKARAQVSAVETCLVLGEDPRAAGPGAESYERVLRDASTEHVEIAVDERGPAFIMYTSGTTGRPKGAVLTHHNLLMHAFSSMAHLGTAADDRVWMAAAPLFHIAGLSGMLPTLLLGGRTVVMPSGRFDPAETVDLLERERVSSVFFVPAQWQAICSVPDIAERDLSALRRISWGAAPASTTLLRTMIDTFPQAEVITSFGQTECSPVTTTLRGEDAIRKIGSIGTPMLNVEVRVVDDDMNDVSRGEVGEIVYRGPTVMKEYWNKPAETAEVFAGGWFHSGDLVRQDSDGYFYVVDRKKDMIISGGENIYCAEVEDVLAGHPKVGDVALIGVPSERWGETPLAVIAAHDPSDPPGAGEIDAWCRQHLAGYKRPRQVALVPELPRNPSGKVLKTELRSEHAAGNLPVE</sequence>
<evidence type="ECO:0000313" key="5">
    <source>
        <dbReference type="EMBL" id="RCW46229.1"/>
    </source>
</evidence>
<accession>A0A368VWK1</accession>
<dbReference type="FunFam" id="3.30.300.30:FF:000008">
    <property type="entry name" value="2,3-dihydroxybenzoate-AMP ligase"/>
    <property type="match status" value="1"/>
</dbReference>
<keyword evidence="6" id="KW-1185">Reference proteome</keyword>
<dbReference type="Pfam" id="PF00501">
    <property type="entry name" value="AMP-binding"/>
    <property type="match status" value="1"/>
</dbReference>
<reference evidence="5 6" key="1">
    <citation type="submission" date="2018-07" db="EMBL/GenBank/DDBJ databases">
        <title>Genomic Encyclopedia of Type Strains, Phase III (KMG-III): the genomes of soil and plant-associated and newly described type strains.</title>
        <authorList>
            <person name="Whitman W."/>
        </authorList>
    </citation>
    <scope>NUCLEOTIDE SEQUENCE [LARGE SCALE GENOMIC DNA]</scope>
    <source>
        <strain evidence="5 6">CECT 8575</strain>
    </source>
</reference>
<dbReference type="SUPFAM" id="SSF56801">
    <property type="entry name" value="Acetyl-CoA synthetase-like"/>
    <property type="match status" value="1"/>
</dbReference>
<evidence type="ECO:0000256" key="2">
    <source>
        <dbReference type="ARBA" id="ARBA00022598"/>
    </source>
</evidence>
<dbReference type="EMBL" id="QPJC01000002">
    <property type="protein sequence ID" value="RCW46229.1"/>
    <property type="molecule type" value="Genomic_DNA"/>
</dbReference>